<name>A0A5N6ZRB2_9EURO</name>
<reference evidence="1 2" key="1">
    <citation type="submission" date="2019-04" db="EMBL/GenBank/DDBJ databases">
        <title>Friends and foes A comparative genomics studyof 23 Aspergillus species from section Flavi.</title>
        <authorList>
            <consortium name="DOE Joint Genome Institute"/>
            <person name="Kjaerbolling I."/>
            <person name="Vesth T."/>
            <person name="Frisvad J.C."/>
            <person name="Nybo J.L."/>
            <person name="Theobald S."/>
            <person name="Kildgaard S."/>
            <person name="Isbrandt T."/>
            <person name="Kuo A."/>
            <person name="Sato A."/>
            <person name="Lyhne E.K."/>
            <person name="Kogle M.E."/>
            <person name="Wiebenga A."/>
            <person name="Kun R.S."/>
            <person name="Lubbers R.J."/>
            <person name="Makela M.R."/>
            <person name="Barry K."/>
            <person name="Chovatia M."/>
            <person name="Clum A."/>
            <person name="Daum C."/>
            <person name="Haridas S."/>
            <person name="He G."/>
            <person name="LaButti K."/>
            <person name="Lipzen A."/>
            <person name="Mondo S."/>
            <person name="Riley R."/>
            <person name="Salamov A."/>
            <person name="Simmons B.A."/>
            <person name="Magnuson J.K."/>
            <person name="Henrissat B."/>
            <person name="Mortensen U.H."/>
            <person name="Larsen T.O."/>
            <person name="Devries R.P."/>
            <person name="Grigoriev I.V."/>
            <person name="Machida M."/>
            <person name="Baker S.E."/>
            <person name="Andersen M.R."/>
        </authorList>
    </citation>
    <scope>NUCLEOTIDE SEQUENCE [LARGE SCALE GENOMIC DNA]</scope>
    <source>
        <strain evidence="1 2">CBS 763.97</strain>
    </source>
</reference>
<dbReference type="Proteomes" id="UP000326268">
    <property type="component" value="Unassembled WGS sequence"/>
</dbReference>
<dbReference type="OrthoDB" id="10528344at2759"/>
<dbReference type="RefSeq" id="XP_031922490.1">
    <property type="nucleotide sequence ID" value="XM_032068705.1"/>
</dbReference>
<sequence length="142" mass="15668">MNSSANCNCPDPGYRQCSLDKSGCSPGLVRGYILNLLLRHRQLHPIKKVREKFIDWPDGPLLLDTILESVSLYCSTGTSPESFGGISSGHSPLMSSNPELLSLKGKDIVVTGVSNPRSMYPLRSRPRMRRNGRLDHLFVASV</sequence>
<keyword evidence="2" id="KW-1185">Reference proteome</keyword>
<evidence type="ECO:0000313" key="2">
    <source>
        <dbReference type="Proteomes" id="UP000326268"/>
    </source>
</evidence>
<gene>
    <name evidence="1" type="ORF">BDV27DRAFT_136176</name>
</gene>
<organism evidence="1 2">
    <name type="scientific">Aspergillus caelatus</name>
    <dbReference type="NCBI Taxonomy" id="61420"/>
    <lineage>
        <taxon>Eukaryota</taxon>
        <taxon>Fungi</taxon>
        <taxon>Dikarya</taxon>
        <taxon>Ascomycota</taxon>
        <taxon>Pezizomycotina</taxon>
        <taxon>Eurotiomycetes</taxon>
        <taxon>Eurotiomycetidae</taxon>
        <taxon>Eurotiales</taxon>
        <taxon>Aspergillaceae</taxon>
        <taxon>Aspergillus</taxon>
        <taxon>Aspergillus subgen. Circumdati</taxon>
    </lineage>
</organism>
<proteinExistence type="predicted"/>
<dbReference type="AlphaFoldDB" id="A0A5N6ZRB2"/>
<dbReference type="EMBL" id="ML737827">
    <property type="protein sequence ID" value="KAE8359409.1"/>
    <property type="molecule type" value="Genomic_DNA"/>
</dbReference>
<evidence type="ECO:0000313" key="1">
    <source>
        <dbReference type="EMBL" id="KAE8359409.1"/>
    </source>
</evidence>
<accession>A0A5N6ZRB2</accession>
<dbReference type="GeneID" id="43653151"/>
<protein>
    <submittedName>
        <fullName evidence="1">Uncharacterized protein</fullName>
    </submittedName>
</protein>